<reference evidence="2" key="2">
    <citation type="submission" date="2016-06" db="UniProtKB">
        <authorList>
            <consortium name="WormBaseParasite"/>
        </authorList>
    </citation>
    <scope>IDENTIFICATION</scope>
</reference>
<reference evidence="1" key="1">
    <citation type="submission" date="2014-05" db="EMBL/GenBank/DDBJ databases">
        <title>The genome and life-stage specific transcriptomes of Globodera pallida elucidate key aspects of plant parasitism by a cyst nematode.</title>
        <authorList>
            <person name="Cotton J.A."/>
            <person name="Lilley C.J."/>
            <person name="Jones L.M."/>
            <person name="Kikuchi T."/>
            <person name="Reid A.J."/>
            <person name="Thorpe P."/>
            <person name="Tsai I.J."/>
            <person name="Beasley H."/>
            <person name="Blok V."/>
            <person name="Cock P.J.A."/>
            <person name="Van den Akker S.E."/>
            <person name="Holroyd N."/>
            <person name="Hunt M."/>
            <person name="Mantelin S."/>
            <person name="Naghra H."/>
            <person name="Pain A."/>
            <person name="Palomares-Rius J.E."/>
            <person name="Zarowiecki M."/>
            <person name="Berriman M."/>
            <person name="Jones J.T."/>
            <person name="Urwin P.E."/>
        </authorList>
    </citation>
    <scope>NUCLEOTIDE SEQUENCE [LARGE SCALE GENOMIC DNA]</scope>
    <source>
        <strain evidence="1">Lindley</strain>
    </source>
</reference>
<dbReference type="Proteomes" id="UP000050741">
    <property type="component" value="Unassembled WGS sequence"/>
</dbReference>
<dbReference type="AlphaFoldDB" id="A0A183BRI1"/>
<evidence type="ECO:0000313" key="1">
    <source>
        <dbReference type="Proteomes" id="UP000050741"/>
    </source>
</evidence>
<keyword evidence="1" id="KW-1185">Reference proteome</keyword>
<proteinExistence type="predicted"/>
<protein>
    <submittedName>
        <fullName evidence="2">F-box domain-containing protein</fullName>
    </submittedName>
</protein>
<accession>A0A183BRI1</accession>
<evidence type="ECO:0000313" key="2">
    <source>
        <dbReference type="WBParaSite" id="GPLIN_000321700"/>
    </source>
</evidence>
<name>A0A183BRI1_GLOPA</name>
<dbReference type="WBParaSite" id="GPLIN_000321700">
    <property type="protein sequence ID" value="GPLIN_000321700"/>
    <property type="gene ID" value="GPLIN_000321700"/>
</dbReference>
<organism evidence="1 2">
    <name type="scientific">Globodera pallida</name>
    <name type="common">Potato cyst nematode worm</name>
    <name type="synonym">Heterodera pallida</name>
    <dbReference type="NCBI Taxonomy" id="36090"/>
    <lineage>
        <taxon>Eukaryota</taxon>
        <taxon>Metazoa</taxon>
        <taxon>Ecdysozoa</taxon>
        <taxon>Nematoda</taxon>
        <taxon>Chromadorea</taxon>
        <taxon>Rhabditida</taxon>
        <taxon>Tylenchina</taxon>
        <taxon>Tylenchomorpha</taxon>
        <taxon>Tylenchoidea</taxon>
        <taxon>Heteroderidae</taxon>
        <taxon>Heteroderinae</taxon>
        <taxon>Globodera</taxon>
    </lineage>
</organism>
<sequence>MEVLDDDSLICVFIELEFLQKTSLESVCSRWKRILRSHAPYVKMQSVNIGDYLSQQKKEANNGCQQQA</sequence>